<dbReference type="PROSITE" id="PS00629">
    <property type="entry name" value="IMP_1"/>
    <property type="match status" value="1"/>
</dbReference>
<dbReference type="SUPFAM" id="SSF56655">
    <property type="entry name" value="Carbohydrate phosphatase"/>
    <property type="match status" value="1"/>
</dbReference>
<gene>
    <name evidence="5" type="ORF">BDD30_0157</name>
</gene>
<comment type="caution">
    <text evidence="5">The sequence shown here is derived from an EMBL/GenBank/DDBJ whole genome shotgun (WGS) entry which is preliminary data.</text>
</comment>
<comment type="similarity">
    <text evidence="1">Belongs to the inositol monophosphatase superfamily.</text>
</comment>
<dbReference type="PRINTS" id="PR00377">
    <property type="entry name" value="IMPHPHTASES"/>
</dbReference>
<evidence type="ECO:0000256" key="2">
    <source>
        <dbReference type="ARBA" id="ARBA00022723"/>
    </source>
</evidence>
<reference evidence="5 6" key="1">
    <citation type="submission" date="2018-10" db="EMBL/GenBank/DDBJ databases">
        <title>Genomic Encyclopedia of Archaeal and Bacterial Type Strains, Phase II (KMG-II): from individual species to whole genera.</title>
        <authorList>
            <person name="Goeker M."/>
        </authorList>
    </citation>
    <scope>NUCLEOTIDE SEQUENCE [LARGE SCALE GENOMIC DNA]</scope>
    <source>
        <strain evidence="5 6">DSM 15149</strain>
    </source>
</reference>
<dbReference type="Proteomes" id="UP000280955">
    <property type="component" value="Unassembled WGS sequence"/>
</dbReference>
<keyword evidence="6" id="KW-1185">Reference proteome</keyword>
<dbReference type="Gene3D" id="3.40.190.80">
    <property type="match status" value="1"/>
</dbReference>
<keyword evidence="3" id="KW-0378">Hydrolase</keyword>
<dbReference type="PANTHER" id="PTHR20854">
    <property type="entry name" value="INOSITOL MONOPHOSPHATASE"/>
    <property type="match status" value="1"/>
</dbReference>
<keyword evidence="4" id="KW-0460">Magnesium</keyword>
<name>A0ABX9SQY3_9GAMM</name>
<accession>A0ABX9SQY3</accession>
<dbReference type="Gene3D" id="3.30.540.10">
    <property type="entry name" value="Fructose-1,6-Bisphosphatase, subunit A, domain 1"/>
    <property type="match status" value="1"/>
</dbReference>
<dbReference type="PANTHER" id="PTHR20854:SF4">
    <property type="entry name" value="INOSITOL-1-MONOPHOSPHATASE-RELATED"/>
    <property type="match status" value="1"/>
</dbReference>
<evidence type="ECO:0000313" key="5">
    <source>
        <dbReference type="EMBL" id="RKS65888.1"/>
    </source>
</evidence>
<organism evidence="5 6">
    <name type="scientific">Photorhabdus asymbiotica</name>
    <dbReference type="NCBI Taxonomy" id="291112"/>
    <lineage>
        <taxon>Bacteria</taxon>
        <taxon>Pseudomonadati</taxon>
        <taxon>Pseudomonadota</taxon>
        <taxon>Gammaproteobacteria</taxon>
        <taxon>Enterobacterales</taxon>
        <taxon>Morganellaceae</taxon>
        <taxon>Photorhabdus</taxon>
    </lineage>
</organism>
<keyword evidence="2" id="KW-0479">Metal-binding</keyword>
<evidence type="ECO:0000313" key="6">
    <source>
        <dbReference type="Proteomes" id="UP000280955"/>
    </source>
</evidence>
<dbReference type="EMBL" id="RBLJ01000001">
    <property type="protein sequence ID" value="RKS65888.1"/>
    <property type="molecule type" value="Genomic_DNA"/>
</dbReference>
<evidence type="ECO:0000256" key="3">
    <source>
        <dbReference type="ARBA" id="ARBA00022801"/>
    </source>
</evidence>
<dbReference type="Pfam" id="PF00459">
    <property type="entry name" value="Inositol_P"/>
    <property type="match status" value="1"/>
</dbReference>
<protein>
    <submittedName>
        <fullName evidence="5">Myo-inositol-1(Or 4)-monophosphatase</fullName>
    </submittedName>
</protein>
<dbReference type="InterPro" id="IPR000760">
    <property type="entry name" value="Inositol_monophosphatase-like"/>
</dbReference>
<evidence type="ECO:0000256" key="4">
    <source>
        <dbReference type="ARBA" id="ARBA00022842"/>
    </source>
</evidence>
<proteinExistence type="inferred from homology"/>
<dbReference type="RefSeq" id="WP_015834267.1">
    <property type="nucleotide sequence ID" value="NC_012962.1"/>
</dbReference>
<dbReference type="InterPro" id="IPR020583">
    <property type="entry name" value="Inositol_monoP_metal-BS"/>
</dbReference>
<evidence type="ECO:0000256" key="1">
    <source>
        <dbReference type="ARBA" id="ARBA00009759"/>
    </source>
</evidence>
<sequence>MLKDERFVHAKQVIADAGNIALEMFNNLAFICEHKKEGDVLTSADLIVDEYIKSSISDIFPSDTIVSEESSFHHFTDTSEYIWLIDPIDGTHSFSTGVFGWCISIAAFRKGSILFGLIYDPIRKECFSAYHAQGAFLNSTRLSASAQPFVEQEHSPMPYLAFGTSYRDDKRKISKVLTSLLEFGYLPYRNGSAALCMSYVAANRLLAFFELNLYQWDVAAGYIILKEAGFQVHYSFSDISSAQALICGRHDIVKMIKSEIF</sequence>